<keyword evidence="2" id="KW-0813">Transport</keyword>
<dbReference type="CDD" id="cd18564">
    <property type="entry name" value="ABC_6TM_exporter_like"/>
    <property type="match status" value="1"/>
</dbReference>
<evidence type="ECO:0000256" key="2">
    <source>
        <dbReference type="ARBA" id="ARBA00022448"/>
    </source>
</evidence>
<dbReference type="Pfam" id="PF00005">
    <property type="entry name" value="ABC_tran"/>
    <property type="match status" value="1"/>
</dbReference>
<dbReference type="InterPro" id="IPR036640">
    <property type="entry name" value="ABC1_TM_sf"/>
</dbReference>
<feature type="domain" description="ABC transporter" evidence="11">
    <location>
        <begin position="327"/>
        <end position="561"/>
    </location>
</feature>
<comment type="similarity">
    <text evidence="9">Belongs to the ABC transporter superfamily. Lipid exporter (TC 3.A.1.106) family.</text>
</comment>
<feature type="transmembrane region" description="Helical" evidence="10">
    <location>
        <begin position="46"/>
        <end position="75"/>
    </location>
</feature>
<sequence length="577" mass="60290">MVALLADVVFRVLEPWPLKFVVDSVSVSLGATAGAAAGIPQASFGLLVACATLLLGLIALRAVSAYASTVAFALVGSRVATELRSRVFAHVQSLSARYHSTASSGDVVQRLVGDIGRLQEVAVTAGLPLVGNILTLVVLVVVMSFMDLLLTAVVVVAALLYALMSRTSSTRITAASRTTRQGEGALADTASEALGAIRVVQAYGLEDRLGGAFAAGNDRALTQGVRARRLAAGLERRTDLLVGLATATVLLGGGWQVLSGTMTPGDLVVFVAYLKLAMRPLKDLAKYTGRIARATASGERVADLLDEPVEIADDPSAAHLPRLRGDVSFEGVSVEDGRGRAVFENLTLHIPAGQNVCLLGPSGAGKSTLAGLLVRSADPRSGRVRLDGIDISRAALTSVRASVSLLLQESVLFATTVRENIRFGRLDATDAEVEEAARRADAHDFISALPEGYDTVLGARGDTLSGGQRQRLAIARAMLRDSPVVVLDEATTGLDPQSRAQVGASLSELTRGRTTVSITHDVTQALSADRVVWLENGRIVEDGAPHELLAATDSRLHAWVQRAADDSTVALPAGVGA</sequence>
<keyword evidence="4 10" id="KW-0812">Transmembrane</keyword>
<feature type="transmembrane region" description="Helical" evidence="10">
    <location>
        <begin position="238"/>
        <end position="258"/>
    </location>
</feature>
<dbReference type="AlphaFoldDB" id="A0A3S4M204"/>
<dbReference type="Gene3D" id="1.20.1560.10">
    <property type="entry name" value="ABC transporter type 1, transmembrane domain"/>
    <property type="match status" value="1"/>
</dbReference>
<dbReference type="GO" id="GO:0005886">
    <property type="term" value="C:plasma membrane"/>
    <property type="evidence" value="ECO:0007669"/>
    <property type="project" value="UniProtKB-SubCell"/>
</dbReference>
<dbReference type="GO" id="GO:0005524">
    <property type="term" value="F:ATP binding"/>
    <property type="evidence" value="ECO:0007669"/>
    <property type="project" value="UniProtKB-KW"/>
</dbReference>
<keyword evidence="5" id="KW-0547">Nucleotide-binding</keyword>
<dbReference type="SUPFAM" id="SSF52540">
    <property type="entry name" value="P-loop containing nucleoside triphosphate hydrolases"/>
    <property type="match status" value="1"/>
</dbReference>
<name>A0A3S4M204_9MICO</name>
<dbReference type="PANTHER" id="PTHR43394">
    <property type="entry name" value="ATP-DEPENDENT PERMEASE MDL1, MITOCHONDRIAL"/>
    <property type="match status" value="1"/>
</dbReference>
<dbReference type="PROSITE" id="PS00211">
    <property type="entry name" value="ABC_TRANSPORTER_1"/>
    <property type="match status" value="1"/>
</dbReference>
<evidence type="ECO:0000256" key="1">
    <source>
        <dbReference type="ARBA" id="ARBA00004651"/>
    </source>
</evidence>
<feature type="transmembrane region" description="Helical" evidence="10">
    <location>
        <begin position="133"/>
        <end position="163"/>
    </location>
</feature>
<dbReference type="Gene3D" id="3.40.50.300">
    <property type="entry name" value="P-loop containing nucleotide triphosphate hydrolases"/>
    <property type="match status" value="1"/>
</dbReference>
<evidence type="ECO:0000256" key="6">
    <source>
        <dbReference type="ARBA" id="ARBA00022840"/>
    </source>
</evidence>
<gene>
    <name evidence="13" type="ORF">D8Y23_05405</name>
</gene>
<dbReference type="InterPro" id="IPR017871">
    <property type="entry name" value="ABC_transporter-like_CS"/>
</dbReference>
<evidence type="ECO:0000256" key="8">
    <source>
        <dbReference type="ARBA" id="ARBA00023136"/>
    </source>
</evidence>
<evidence type="ECO:0000256" key="10">
    <source>
        <dbReference type="SAM" id="Phobius"/>
    </source>
</evidence>
<evidence type="ECO:0000256" key="7">
    <source>
        <dbReference type="ARBA" id="ARBA00022989"/>
    </source>
</evidence>
<dbReference type="Pfam" id="PF00664">
    <property type="entry name" value="ABC_membrane"/>
    <property type="match status" value="1"/>
</dbReference>
<dbReference type="InterPro" id="IPR011527">
    <property type="entry name" value="ABC1_TM_dom"/>
</dbReference>
<dbReference type="InterPro" id="IPR003439">
    <property type="entry name" value="ABC_transporter-like_ATP-bd"/>
</dbReference>
<feature type="domain" description="ABC transmembrane type-1" evidence="12">
    <location>
        <begin position="1"/>
        <end position="293"/>
    </location>
</feature>
<dbReference type="EMBL" id="RBZY01000014">
    <property type="protein sequence ID" value="RWR20707.1"/>
    <property type="molecule type" value="Genomic_DNA"/>
</dbReference>
<dbReference type="SUPFAM" id="SSF90123">
    <property type="entry name" value="ABC transporter transmembrane region"/>
    <property type="match status" value="1"/>
</dbReference>
<evidence type="ECO:0000259" key="11">
    <source>
        <dbReference type="PROSITE" id="PS50893"/>
    </source>
</evidence>
<evidence type="ECO:0000256" key="4">
    <source>
        <dbReference type="ARBA" id="ARBA00022692"/>
    </source>
</evidence>
<dbReference type="InterPro" id="IPR003593">
    <property type="entry name" value="AAA+_ATPase"/>
</dbReference>
<dbReference type="OrthoDB" id="9806127at2"/>
<comment type="caution">
    <text evidence="13">The sequence shown here is derived from an EMBL/GenBank/DDBJ whole genome shotgun (WGS) entry which is preliminary data.</text>
</comment>
<reference evidence="13 14" key="1">
    <citation type="journal article" date="2018" name="Front. Microbiol.">
        <title>Novel Insights Into Bacterial Dimethylsulfoniopropionate Catabolism in the East China Sea.</title>
        <authorList>
            <person name="Liu J."/>
            <person name="Liu J."/>
            <person name="Zhang S.H."/>
            <person name="Liang J."/>
            <person name="Lin H."/>
            <person name="Song D."/>
            <person name="Yang G.P."/>
            <person name="Todd J.D."/>
            <person name="Zhang X.H."/>
        </authorList>
    </citation>
    <scope>NUCLEOTIDE SEQUENCE [LARGE SCALE GENOMIC DNA]</scope>
    <source>
        <strain evidence="13 14">ZYFD042</strain>
    </source>
</reference>
<dbReference type="GO" id="GO:0016887">
    <property type="term" value="F:ATP hydrolysis activity"/>
    <property type="evidence" value="ECO:0007669"/>
    <property type="project" value="InterPro"/>
</dbReference>
<keyword evidence="6 13" id="KW-0067">ATP-binding</keyword>
<dbReference type="SMART" id="SM00382">
    <property type="entry name" value="AAA"/>
    <property type="match status" value="1"/>
</dbReference>
<dbReference type="InterPro" id="IPR027417">
    <property type="entry name" value="P-loop_NTPase"/>
</dbReference>
<dbReference type="Proteomes" id="UP000285970">
    <property type="component" value="Unassembled WGS sequence"/>
</dbReference>
<dbReference type="InterPro" id="IPR039421">
    <property type="entry name" value="Type_1_exporter"/>
</dbReference>
<evidence type="ECO:0000256" key="9">
    <source>
        <dbReference type="ARBA" id="ARBA00061644"/>
    </source>
</evidence>
<proteinExistence type="inferred from homology"/>
<organism evidence="13 14">
    <name type="scientific">Microbacterium enclense</name>
    <dbReference type="NCBI Taxonomy" id="993073"/>
    <lineage>
        <taxon>Bacteria</taxon>
        <taxon>Bacillati</taxon>
        <taxon>Actinomycetota</taxon>
        <taxon>Actinomycetes</taxon>
        <taxon>Micrococcales</taxon>
        <taxon>Microbacteriaceae</taxon>
        <taxon>Microbacterium</taxon>
    </lineage>
</organism>
<keyword evidence="8 10" id="KW-0472">Membrane</keyword>
<evidence type="ECO:0000313" key="13">
    <source>
        <dbReference type="EMBL" id="RWR20707.1"/>
    </source>
</evidence>
<protein>
    <submittedName>
        <fullName evidence="13">ABC transporter ATP-binding protein</fullName>
    </submittedName>
</protein>
<comment type="subcellular location">
    <subcellularLocation>
        <location evidence="1">Cell membrane</location>
        <topology evidence="1">Multi-pass membrane protein</topology>
    </subcellularLocation>
</comment>
<dbReference type="GO" id="GO:0015421">
    <property type="term" value="F:ABC-type oligopeptide transporter activity"/>
    <property type="evidence" value="ECO:0007669"/>
    <property type="project" value="TreeGrafter"/>
</dbReference>
<dbReference type="PANTHER" id="PTHR43394:SF1">
    <property type="entry name" value="ATP-BINDING CASSETTE SUB-FAMILY B MEMBER 10, MITOCHONDRIAL"/>
    <property type="match status" value="1"/>
</dbReference>
<keyword evidence="7 10" id="KW-1133">Transmembrane helix</keyword>
<evidence type="ECO:0000256" key="3">
    <source>
        <dbReference type="ARBA" id="ARBA00022475"/>
    </source>
</evidence>
<evidence type="ECO:0000256" key="5">
    <source>
        <dbReference type="ARBA" id="ARBA00022741"/>
    </source>
</evidence>
<dbReference type="FunFam" id="3.40.50.300:FF:000299">
    <property type="entry name" value="ABC transporter ATP-binding protein/permease"/>
    <property type="match status" value="1"/>
</dbReference>
<dbReference type="PROSITE" id="PS50893">
    <property type="entry name" value="ABC_TRANSPORTER_2"/>
    <property type="match status" value="1"/>
</dbReference>
<dbReference type="PROSITE" id="PS50929">
    <property type="entry name" value="ABC_TM1F"/>
    <property type="match status" value="1"/>
</dbReference>
<evidence type="ECO:0000259" key="12">
    <source>
        <dbReference type="PROSITE" id="PS50929"/>
    </source>
</evidence>
<keyword evidence="3" id="KW-1003">Cell membrane</keyword>
<evidence type="ECO:0000313" key="14">
    <source>
        <dbReference type="Proteomes" id="UP000285970"/>
    </source>
</evidence>
<accession>A0A3S4M204</accession>